<reference evidence="6 7" key="1">
    <citation type="journal article" date="2013" name="PLoS Genet.">
        <title>Distinctive expansion of potential virulence genes in the genome of the oomycete fish pathogen Saprolegnia parasitica.</title>
        <authorList>
            <person name="Jiang R.H."/>
            <person name="de Bruijn I."/>
            <person name="Haas B.J."/>
            <person name="Belmonte R."/>
            <person name="Lobach L."/>
            <person name="Christie J."/>
            <person name="van den Ackerveken G."/>
            <person name="Bottin A."/>
            <person name="Bulone V."/>
            <person name="Diaz-Moreno S.M."/>
            <person name="Dumas B."/>
            <person name="Fan L."/>
            <person name="Gaulin E."/>
            <person name="Govers F."/>
            <person name="Grenville-Briggs L.J."/>
            <person name="Horner N.R."/>
            <person name="Levin J.Z."/>
            <person name="Mammella M."/>
            <person name="Meijer H.J."/>
            <person name="Morris P."/>
            <person name="Nusbaum C."/>
            <person name="Oome S."/>
            <person name="Phillips A.J."/>
            <person name="van Rooyen D."/>
            <person name="Rzeszutek E."/>
            <person name="Saraiva M."/>
            <person name="Secombes C.J."/>
            <person name="Seidl M.F."/>
            <person name="Snel B."/>
            <person name="Stassen J.H."/>
            <person name="Sykes S."/>
            <person name="Tripathy S."/>
            <person name="van den Berg H."/>
            <person name="Vega-Arreguin J.C."/>
            <person name="Wawra S."/>
            <person name="Young S.K."/>
            <person name="Zeng Q."/>
            <person name="Dieguez-Uribeondo J."/>
            <person name="Russ C."/>
            <person name="Tyler B.M."/>
            <person name="van West P."/>
        </authorList>
    </citation>
    <scope>NUCLEOTIDE SEQUENCE [LARGE SCALE GENOMIC DNA]</scope>
    <source>
        <strain evidence="6 7">CBS 223.65</strain>
    </source>
</reference>
<dbReference type="OrthoDB" id="311720at2759"/>
<keyword evidence="2 5" id="KW-0812">Transmembrane</keyword>
<dbReference type="OMA" id="LWWVSCI"/>
<feature type="transmembrane region" description="Helical" evidence="5">
    <location>
        <begin position="23"/>
        <end position="45"/>
    </location>
</feature>
<dbReference type="PANTHER" id="PTHR13531">
    <property type="entry name" value="GEO07735P1-RELATED-RELATED"/>
    <property type="match status" value="1"/>
</dbReference>
<keyword evidence="7" id="KW-1185">Reference proteome</keyword>
<organism evidence="6 7">
    <name type="scientific">Saprolegnia parasitica (strain CBS 223.65)</name>
    <dbReference type="NCBI Taxonomy" id="695850"/>
    <lineage>
        <taxon>Eukaryota</taxon>
        <taxon>Sar</taxon>
        <taxon>Stramenopiles</taxon>
        <taxon>Oomycota</taxon>
        <taxon>Saprolegniomycetes</taxon>
        <taxon>Saprolegniales</taxon>
        <taxon>Saprolegniaceae</taxon>
        <taxon>Saprolegnia</taxon>
    </lineage>
</organism>
<dbReference type="STRING" id="695850.A0A067C975"/>
<evidence type="ECO:0000256" key="1">
    <source>
        <dbReference type="ARBA" id="ARBA00004141"/>
    </source>
</evidence>
<name>A0A067C975_SAPPC</name>
<evidence type="ECO:0000256" key="2">
    <source>
        <dbReference type="ARBA" id="ARBA00022692"/>
    </source>
</evidence>
<dbReference type="VEuPathDB" id="FungiDB:SPRG_11464"/>
<accession>A0A067C975</accession>
<dbReference type="KEGG" id="spar:SPRG_11464"/>
<evidence type="ECO:0000256" key="5">
    <source>
        <dbReference type="SAM" id="Phobius"/>
    </source>
</evidence>
<dbReference type="InterPro" id="IPR019184">
    <property type="entry name" value="Uncharacterised_TM-17"/>
</dbReference>
<proteinExistence type="predicted"/>
<keyword evidence="3 5" id="KW-1133">Transmembrane helix</keyword>
<dbReference type="RefSeq" id="XP_012205862.1">
    <property type="nucleotide sequence ID" value="XM_012350472.1"/>
</dbReference>
<comment type="subcellular location">
    <subcellularLocation>
        <location evidence="1">Membrane</location>
        <topology evidence="1">Multi-pass membrane protein</topology>
    </subcellularLocation>
</comment>
<evidence type="ECO:0000256" key="4">
    <source>
        <dbReference type="ARBA" id="ARBA00023136"/>
    </source>
</evidence>
<dbReference type="Proteomes" id="UP000030745">
    <property type="component" value="Unassembled WGS sequence"/>
</dbReference>
<sequence>MDHRSDIVQQAEVGVNLPLQMLLYYNVYFDAFTYPIWIAVFYHKMTVLSYVSTIRKYAEICCVCIYVPTDVLRLYLGYSGNLLEKVPHLVGFAFLTVVPQMPCMLAVLHLVFLCAQMYHAYYACRASIRRQTAHFMRLCDNETTKKKVV</sequence>
<dbReference type="PANTHER" id="PTHR13531:SF6">
    <property type="entry name" value="TMEM (HUMAN TRANSMEMBRANE PROTEIN) HOMOLOG"/>
    <property type="match status" value="1"/>
</dbReference>
<protein>
    <submittedName>
        <fullName evidence="6">Uncharacterized protein</fullName>
    </submittedName>
</protein>
<dbReference type="AlphaFoldDB" id="A0A067C975"/>
<evidence type="ECO:0000313" key="7">
    <source>
        <dbReference type="Proteomes" id="UP000030745"/>
    </source>
</evidence>
<evidence type="ECO:0000313" key="6">
    <source>
        <dbReference type="EMBL" id="KDO23372.1"/>
    </source>
</evidence>
<dbReference type="GeneID" id="24133499"/>
<gene>
    <name evidence="6" type="ORF">SPRG_11464</name>
</gene>
<feature type="transmembrane region" description="Helical" evidence="5">
    <location>
        <begin position="88"/>
        <end position="115"/>
    </location>
</feature>
<dbReference type="GO" id="GO:1905515">
    <property type="term" value="P:non-motile cilium assembly"/>
    <property type="evidence" value="ECO:0007669"/>
    <property type="project" value="TreeGrafter"/>
</dbReference>
<dbReference type="GO" id="GO:0035869">
    <property type="term" value="C:ciliary transition zone"/>
    <property type="evidence" value="ECO:0007669"/>
    <property type="project" value="TreeGrafter"/>
</dbReference>
<dbReference type="EMBL" id="KK583254">
    <property type="protein sequence ID" value="KDO23372.1"/>
    <property type="molecule type" value="Genomic_DNA"/>
</dbReference>
<dbReference type="Pfam" id="PF09799">
    <property type="entry name" value="Transmemb_17"/>
    <property type="match status" value="1"/>
</dbReference>
<keyword evidence="4 5" id="KW-0472">Membrane</keyword>
<evidence type="ECO:0000256" key="3">
    <source>
        <dbReference type="ARBA" id="ARBA00022989"/>
    </source>
</evidence>
<dbReference type="GO" id="GO:0016020">
    <property type="term" value="C:membrane"/>
    <property type="evidence" value="ECO:0007669"/>
    <property type="project" value="UniProtKB-SubCell"/>
</dbReference>